<dbReference type="Proteomes" id="UP001417504">
    <property type="component" value="Unassembled WGS sequence"/>
</dbReference>
<organism evidence="14 15">
    <name type="scientific">Stephania japonica</name>
    <dbReference type="NCBI Taxonomy" id="461633"/>
    <lineage>
        <taxon>Eukaryota</taxon>
        <taxon>Viridiplantae</taxon>
        <taxon>Streptophyta</taxon>
        <taxon>Embryophyta</taxon>
        <taxon>Tracheophyta</taxon>
        <taxon>Spermatophyta</taxon>
        <taxon>Magnoliopsida</taxon>
        <taxon>Ranunculales</taxon>
        <taxon>Menispermaceae</taxon>
        <taxon>Menispermoideae</taxon>
        <taxon>Cissampelideae</taxon>
        <taxon>Stephania</taxon>
    </lineage>
</organism>
<comment type="subcellular location">
    <subcellularLocation>
        <location evidence="2">Cell membrane</location>
    </subcellularLocation>
    <subcellularLocation>
        <location evidence="1">Endomembrane system</location>
        <topology evidence="1">Multi-pass membrane protein</topology>
    </subcellularLocation>
</comment>
<evidence type="ECO:0000256" key="3">
    <source>
        <dbReference type="ARBA" id="ARBA00007577"/>
    </source>
</evidence>
<dbReference type="PROSITE" id="PS50929">
    <property type="entry name" value="ABC_TM1F"/>
    <property type="match status" value="1"/>
</dbReference>
<feature type="domain" description="ABC transmembrane type-1" evidence="13">
    <location>
        <begin position="33"/>
        <end position="309"/>
    </location>
</feature>
<evidence type="ECO:0000256" key="8">
    <source>
        <dbReference type="ARBA" id="ARBA00022840"/>
    </source>
</evidence>
<dbReference type="AlphaFoldDB" id="A0AAP0IK72"/>
<dbReference type="InterPro" id="IPR011527">
    <property type="entry name" value="ABC1_TM_dom"/>
</dbReference>
<keyword evidence="7" id="KW-0547">Nucleotide-binding</keyword>
<keyword evidence="6" id="KW-0677">Repeat</keyword>
<proteinExistence type="inferred from homology"/>
<evidence type="ECO:0000256" key="2">
    <source>
        <dbReference type="ARBA" id="ARBA00004236"/>
    </source>
</evidence>
<evidence type="ECO:0000256" key="11">
    <source>
        <dbReference type="ARBA" id="ARBA00023180"/>
    </source>
</evidence>
<sequence>MGGENKKKMKNKHGSIRSIFMHADATDVCLMTLGFLGSVGDGLSSPLMLFITSRIMNNLGPSDDESSDPSQFQHNTSQNALYLIYMACGTFVVCFLEGYCWARTGERQALRMRERYLKAVLRQDIAYFDLQVQSTSEVVTSVCNDSLVIQDVLSEKLPNFIMNMSMFFGSYAAAFALMWRLAIVAFPFLVILMIPGLMYGRILMGLARKMREEYNKAGSIAEQALSSIRTVYSFVGESKTMTRFSDALQGSVKLGLKQGLAKGVAIGSNGVTFVAWSFISWYGSRLVMYHNAEGGTVFAVGAAIAIGGL</sequence>
<keyword evidence="8" id="KW-0067">ATP-binding</keyword>
<keyword evidence="10 12" id="KW-0472">Membrane</keyword>
<accession>A0AAP0IK72</accession>
<dbReference type="GO" id="GO:0140359">
    <property type="term" value="F:ABC-type transporter activity"/>
    <property type="evidence" value="ECO:0007669"/>
    <property type="project" value="InterPro"/>
</dbReference>
<dbReference type="Gene3D" id="1.20.1560.10">
    <property type="entry name" value="ABC transporter type 1, transmembrane domain"/>
    <property type="match status" value="1"/>
</dbReference>
<feature type="transmembrane region" description="Helical" evidence="12">
    <location>
        <begin position="80"/>
        <end position="102"/>
    </location>
</feature>
<dbReference type="InterPro" id="IPR036640">
    <property type="entry name" value="ABC1_TM_sf"/>
</dbReference>
<feature type="transmembrane region" description="Helical" evidence="12">
    <location>
        <begin position="160"/>
        <end position="179"/>
    </location>
</feature>
<evidence type="ECO:0000256" key="7">
    <source>
        <dbReference type="ARBA" id="ARBA00022741"/>
    </source>
</evidence>
<dbReference type="SUPFAM" id="SSF90123">
    <property type="entry name" value="ABC transporter transmembrane region"/>
    <property type="match status" value="1"/>
</dbReference>
<name>A0AAP0IK72_9MAGN</name>
<feature type="transmembrane region" description="Helical" evidence="12">
    <location>
        <begin position="20"/>
        <end position="40"/>
    </location>
</feature>
<dbReference type="GO" id="GO:0005524">
    <property type="term" value="F:ATP binding"/>
    <property type="evidence" value="ECO:0007669"/>
    <property type="project" value="UniProtKB-KW"/>
</dbReference>
<keyword evidence="11" id="KW-0325">Glycoprotein</keyword>
<dbReference type="GO" id="GO:0005886">
    <property type="term" value="C:plasma membrane"/>
    <property type="evidence" value="ECO:0007669"/>
    <property type="project" value="UniProtKB-SubCell"/>
</dbReference>
<protein>
    <recommendedName>
        <fullName evidence="13">ABC transmembrane type-1 domain-containing protein</fullName>
    </recommendedName>
</protein>
<dbReference type="PANTHER" id="PTHR45136">
    <property type="entry name" value="ABC TRANSPORTER DOMAIN-CONTAINING PROTEIN"/>
    <property type="match status" value="1"/>
</dbReference>
<evidence type="ECO:0000256" key="9">
    <source>
        <dbReference type="ARBA" id="ARBA00022989"/>
    </source>
</evidence>
<feature type="transmembrane region" description="Helical" evidence="12">
    <location>
        <begin position="185"/>
        <end position="206"/>
    </location>
</feature>
<evidence type="ECO:0000256" key="1">
    <source>
        <dbReference type="ARBA" id="ARBA00004127"/>
    </source>
</evidence>
<dbReference type="FunFam" id="1.20.1560.10:FF:000029">
    <property type="entry name" value="ABC transporter B family member 1"/>
    <property type="match status" value="1"/>
</dbReference>
<evidence type="ECO:0000256" key="10">
    <source>
        <dbReference type="ARBA" id="ARBA00023136"/>
    </source>
</evidence>
<dbReference type="Pfam" id="PF00664">
    <property type="entry name" value="ABC_membrane"/>
    <property type="match status" value="1"/>
</dbReference>
<dbReference type="CDD" id="cd18577">
    <property type="entry name" value="ABC_6TM_Pgp_ABCB1_D1_like"/>
    <property type="match status" value="1"/>
</dbReference>
<evidence type="ECO:0000313" key="15">
    <source>
        <dbReference type="Proteomes" id="UP001417504"/>
    </source>
</evidence>
<comment type="similarity">
    <text evidence="3">Belongs to the ABC transporter superfamily. ABCB family. Multidrug resistance exporter (TC 3.A.1.201) subfamily.</text>
</comment>
<dbReference type="GO" id="GO:0012505">
    <property type="term" value="C:endomembrane system"/>
    <property type="evidence" value="ECO:0007669"/>
    <property type="project" value="UniProtKB-SubCell"/>
</dbReference>
<evidence type="ECO:0000256" key="12">
    <source>
        <dbReference type="SAM" id="Phobius"/>
    </source>
</evidence>
<keyword evidence="4" id="KW-0813">Transport</keyword>
<keyword evidence="15" id="KW-1185">Reference proteome</keyword>
<evidence type="ECO:0000313" key="14">
    <source>
        <dbReference type="EMBL" id="KAK9116998.1"/>
    </source>
</evidence>
<dbReference type="PANTHER" id="PTHR45136:SF2">
    <property type="entry name" value="ABC TRANSPORTER DOMAIN-CONTAINING PROTEIN"/>
    <property type="match status" value="1"/>
</dbReference>
<evidence type="ECO:0000256" key="4">
    <source>
        <dbReference type="ARBA" id="ARBA00022448"/>
    </source>
</evidence>
<evidence type="ECO:0000256" key="5">
    <source>
        <dbReference type="ARBA" id="ARBA00022692"/>
    </source>
</evidence>
<reference evidence="14 15" key="1">
    <citation type="submission" date="2024-01" db="EMBL/GenBank/DDBJ databases">
        <title>Genome assemblies of Stephania.</title>
        <authorList>
            <person name="Yang L."/>
        </authorList>
    </citation>
    <scope>NUCLEOTIDE SEQUENCE [LARGE SCALE GENOMIC DNA]</scope>
    <source>
        <strain evidence="14">QJT</strain>
        <tissue evidence="14">Leaf</tissue>
    </source>
</reference>
<keyword evidence="9 12" id="KW-1133">Transmembrane helix</keyword>
<comment type="caution">
    <text evidence="14">The sequence shown here is derived from an EMBL/GenBank/DDBJ whole genome shotgun (WGS) entry which is preliminary data.</text>
</comment>
<keyword evidence="5 12" id="KW-0812">Transmembrane</keyword>
<gene>
    <name evidence="14" type="ORF">Sjap_015945</name>
</gene>
<dbReference type="EMBL" id="JBBNAE010000006">
    <property type="protein sequence ID" value="KAK9116998.1"/>
    <property type="molecule type" value="Genomic_DNA"/>
</dbReference>
<evidence type="ECO:0000256" key="6">
    <source>
        <dbReference type="ARBA" id="ARBA00022737"/>
    </source>
</evidence>
<evidence type="ECO:0000259" key="13">
    <source>
        <dbReference type="PROSITE" id="PS50929"/>
    </source>
</evidence>